<name>A0AAN8WPU2_HALRR</name>
<evidence type="ECO:0000256" key="1">
    <source>
        <dbReference type="SAM" id="MobiDB-lite"/>
    </source>
</evidence>
<feature type="compositionally biased region" description="Acidic residues" evidence="1">
    <location>
        <begin position="145"/>
        <end position="164"/>
    </location>
</feature>
<evidence type="ECO:0000313" key="2">
    <source>
        <dbReference type="EMBL" id="KAK7068021.1"/>
    </source>
</evidence>
<feature type="region of interest" description="Disordered" evidence="1">
    <location>
        <begin position="126"/>
        <end position="164"/>
    </location>
</feature>
<keyword evidence="3" id="KW-1185">Reference proteome</keyword>
<dbReference type="InterPro" id="IPR011043">
    <property type="entry name" value="Gal_Oxase/kelch_b-propeller"/>
</dbReference>
<dbReference type="InterPro" id="IPR052588">
    <property type="entry name" value="Kelch_domain_protein"/>
</dbReference>
<dbReference type="InterPro" id="IPR015915">
    <property type="entry name" value="Kelch-typ_b-propeller"/>
</dbReference>
<accession>A0AAN8WPU2</accession>
<dbReference type="PANTHER" id="PTHR46063">
    <property type="entry name" value="KELCH DOMAIN-CONTAINING PROTEIN"/>
    <property type="match status" value="1"/>
</dbReference>
<dbReference type="AlphaFoldDB" id="A0AAN8WPU2"/>
<dbReference type="Gene3D" id="2.120.10.80">
    <property type="entry name" value="Kelch-type beta propeller"/>
    <property type="match status" value="1"/>
</dbReference>
<feature type="non-terminal residue" evidence="2">
    <location>
        <position position="1"/>
    </location>
</feature>
<dbReference type="Proteomes" id="UP001381693">
    <property type="component" value="Unassembled WGS sequence"/>
</dbReference>
<comment type="caution">
    <text evidence="2">The sequence shown here is derived from an EMBL/GenBank/DDBJ whole genome shotgun (WGS) entry which is preliminary data.</text>
</comment>
<evidence type="ECO:0000313" key="3">
    <source>
        <dbReference type="Proteomes" id="UP001381693"/>
    </source>
</evidence>
<dbReference type="SUPFAM" id="SSF50965">
    <property type="entry name" value="Galactose oxidase, central domain"/>
    <property type="match status" value="1"/>
</dbReference>
<organism evidence="2 3">
    <name type="scientific">Halocaridina rubra</name>
    <name type="common">Hawaiian red shrimp</name>
    <dbReference type="NCBI Taxonomy" id="373956"/>
    <lineage>
        <taxon>Eukaryota</taxon>
        <taxon>Metazoa</taxon>
        <taxon>Ecdysozoa</taxon>
        <taxon>Arthropoda</taxon>
        <taxon>Crustacea</taxon>
        <taxon>Multicrustacea</taxon>
        <taxon>Malacostraca</taxon>
        <taxon>Eumalacostraca</taxon>
        <taxon>Eucarida</taxon>
        <taxon>Decapoda</taxon>
        <taxon>Pleocyemata</taxon>
        <taxon>Caridea</taxon>
        <taxon>Atyoidea</taxon>
        <taxon>Atyidae</taxon>
        <taxon>Halocaridina</taxon>
    </lineage>
</organism>
<gene>
    <name evidence="2" type="primary">KLHDC4_2</name>
    <name evidence="2" type="ORF">SK128_027875</name>
</gene>
<dbReference type="EMBL" id="JAXCGZ010017499">
    <property type="protein sequence ID" value="KAK7068021.1"/>
    <property type="molecule type" value="Genomic_DNA"/>
</dbReference>
<dbReference type="PANTHER" id="PTHR46063:SF1">
    <property type="entry name" value="KELCH DOMAIN-CONTAINING PROTEIN 4"/>
    <property type="match status" value="1"/>
</dbReference>
<dbReference type="Pfam" id="PF24681">
    <property type="entry name" value="Kelch_KLHDC2_KLHL20_DRC7"/>
    <property type="match status" value="1"/>
</dbReference>
<proteinExistence type="predicted"/>
<reference evidence="2 3" key="1">
    <citation type="submission" date="2023-11" db="EMBL/GenBank/DDBJ databases">
        <title>Halocaridina rubra genome assembly.</title>
        <authorList>
            <person name="Smith C."/>
        </authorList>
    </citation>
    <scope>NUCLEOTIDE SEQUENCE [LARGE SCALE GENOMIC DNA]</scope>
    <source>
        <strain evidence="2">EP-1</strain>
        <tissue evidence="2">Whole</tissue>
    </source>
</reference>
<sequence length="218" mass="24601">NGPCPRSACQMVPISDGRVLLYGGYSKEKLKKDADKGITHADMYMLSPDKHDSSGLKWKWQTVKQAGVKPSPRCGFSLALTTGDKAILFGGVYDEVDEEEELEGVFYNDMYLLDLLKHTWHPVKVTGRKESGGEKKRRRKKKDEDDADNIDEEMEEKMEDMRVDEDEKVVSDDGVFTYANFVLGDDVFSDPAINSGHHCKAKSKILDEYTHLGSKWTA</sequence>
<protein>
    <submittedName>
        <fullName evidence="2">Kelch domain containing 4</fullName>
    </submittedName>
</protein>